<dbReference type="PANTHER" id="PTHR44337">
    <property type="entry name" value="CARCINOEMBRYONIC ANTIGEN-RELATED CELL ADHESION MOLECULE 8"/>
    <property type="match status" value="1"/>
</dbReference>
<organism evidence="7 8">
    <name type="scientific">Naja naja</name>
    <name type="common">Indian cobra</name>
    <dbReference type="NCBI Taxonomy" id="35670"/>
    <lineage>
        <taxon>Eukaryota</taxon>
        <taxon>Metazoa</taxon>
        <taxon>Chordata</taxon>
        <taxon>Craniata</taxon>
        <taxon>Vertebrata</taxon>
        <taxon>Euteleostomi</taxon>
        <taxon>Lepidosauria</taxon>
        <taxon>Squamata</taxon>
        <taxon>Bifurcata</taxon>
        <taxon>Unidentata</taxon>
        <taxon>Episquamata</taxon>
        <taxon>Toxicofera</taxon>
        <taxon>Serpentes</taxon>
        <taxon>Colubroidea</taxon>
        <taxon>Elapidae</taxon>
        <taxon>Elapinae</taxon>
        <taxon>Naja</taxon>
    </lineage>
</organism>
<dbReference type="GeneTree" id="ENSGT01100000263479"/>
<keyword evidence="1 5" id="KW-0732">Signal</keyword>
<evidence type="ECO:0000256" key="2">
    <source>
        <dbReference type="ARBA" id="ARBA00023157"/>
    </source>
</evidence>
<dbReference type="SUPFAM" id="SSF48726">
    <property type="entry name" value="Immunoglobulin"/>
    <property type="match status" value="3"/>
</dbReference>
<dbReference type="InterPro" id="IPR003599">
    <property type="entry name" value="Ig_sub"/>
</dbReference>
<keyword evidence="8" id="KW-1185">Reference proteome</keyword>
<evidence type="ECO:0000256" key="5">
    <source>
        <dbReference type="SAM" id="SignalP"/>
    </source>
</evidence>
<sequence length="350" mass="39344">PESIYASMCLHLCVTLGVCLTDAANTVIPITLSPPKPTKGQNIFLIPGLDYENFTSCGWYRGVALTSENLRLIISSQSEFYIKGDAYTGREKLCANCSLHIKHCETEDMGMYTIIMKGSMIAVGEVNLNVSGATYLFLWPFDLIDWLGWIGLELHPVSFFCSAPKDLMITWFKDGELYTSESHLSDNNKTLSIASVTKSDAGGYQCQITNHTSRRISDILSFNVVCKYLAFKMSSLVLALKFTSSEIMAVATGRKLWYGPDTPAIQPTQRYYNEHTNVVLTCKADSFPQPRYIWFHNGKEIDTGQKLLLEDFTEDKTGSYICQAGNDLLQKKRNSSSLEIYLEKSEIQWL</sequence>
<evidence type="ECO:0000313" key="8">
    <source>
        <dbReference type="Proteomes" id="UP000694559"/>
    </source>
</evidence>
<name>A0A8C6Y010_NAJNA</name>
<protein>
    <recommendedName>
        <fullName evidence="6">Ig-like domain-containing protein</fullName>
    </recommendedName>
</protein>
<dbReference type="PROSITE" id="PS50835">
    <property type="entry name" value="IG_LIKE"/>
    <property type="match status" value="2"/>
</dbReference>
<keyword evidence="4" id="KW-0393">Immunoglobulin domain</keyword>
<evidence type="ECO:0000256" key="1">
    <source>
        <dbReference type="ARBA" id="ARBA00022729"/>
    </source>
</evidence>
<evidence type="ECO:0000256" key="3">
    <source>
        <dbReference type="ARBA" id="ARBA00023180"/>
    </source>
</evidence>
<dbReference type="Pfam" id="PF13895">
    <property type="entry name" value="Ig_2"/>
    <property type="match status" value="1"/>
</dbReference>
<feature type="chain" id="PRO_5034498652" description="Ig-like domain-containing protein" evidence="5">
    <location>
        <begin position="24"/>
        <end position="350"/>
    </location>
</feature>
<dbReference type="Proteomes" id="UP000694559">
    <property type="component" value="Unplaced"/>
</dbReference>
<reference evidence="7" key="2">
    <citation type="submission" date="2025-09" db="UniProtKB">
        <authorList>
            <consortium name="Ensembl"/>
        </authorList>
    </citation>
    <scope>IDENTIFICATION</scope>
</reference>
<dbReference type="InterPro" id="IPR013783">
    <property type="entry name" value="Ig-like_fold"/>
</dbReference>
<dbReference type="InterPro" id="IPR003598">
    <property type="entry name" value="Ig_sub2"/>
</dbReference>
<dbReference type="PANTHER" id="PTHR44337:SF8">
    <property type="entry name" value="IMMUNOGLOBULIN SUBTYPE DOMAIN-CONTAINING PROTEIN"/>
    <property type="match status" value="1"/>
</dbReference>
<reference evidence="7" key="1">
    <citation type="submission" date="2025-08" db="UniProtKB">
        <authorList>
            <consortium name="Ensembl"/>
        </authorList>
    </citation>
    <scope>IDENTIFICATION</scope>
</reference>
<feature type="domain" description="Ig-like" evidence="6">
    <location>
        <begin position="260"/>
        <end position="339"/>
    </location>
</feature>
<dbReference type="AlphaFoldDB" id="A0A8C6Y010"/>
<dbReference type="InterPro" id="IPR007110">
    <property type="entry name" value="Ig-like_dom"/>
</dbReference>
<proteinExistence type="predicted"/>
<keyword evidence="3" id="KW-0325">Glycoprotein</keyword>
<dbReference type="Ensembl" id="ENSNNAT00000022626.1">
    <property type="protein sequence ID" value="ENSNNAP00000021577.1"/>
    <property type="gene ID" value="ENSNNAG00000014265.1"/>
</dbReference>
<feature type="signal peptide" evidence="5">
    <location>
        <begin position="1"/>
        <end position="23"/>
    </location>
</feature>
<dbReference type="SMART" id="SM00408">
    <property type="entry name" value="IGc2"/>
    <property type="match status" value="2"/>
</dbReference>
<evidence type="ECO:0000256" key="4">
    <source>
        <dbReference type="ARBA" id="ARBA00023319"/>
    </source>
</evidence>
<evidence type="ECO:0000259" key="6">
    <source>
        <dbReference type="PROSITE" id="PS50835"/>
    </source>
</evidence>
<feature type="domain" description="Ig-like" evidence="6">
    <location>
        <begin position="169"/>
        <end position="217"/>
    </location>
</feature>
<dbReference type="Pfam" id="PF13927">
    <property type="entry name" value="Ig_3"/>
    <property type="match status" value="1"/>
</dbReference>
<dbReference type="InterPro" id="IPR052598">
    <property type="entry name" value="IgSF_CEA-related"/>
</dbReference>
<keyword evidence="2" id="KW-1015">Disulfide bond</keyword>
<accession>A0A8C6Y010</accession>
<dbReference type="Gene3D" id="2.60.40.10">
    <property type="entry name" value="Immunoglobulins"/>
    <property type="match status" value="3"/>
</dbReference>
<dbReference type="SMART" id="SM00409">
    <property type="entry name" value="IG"/>
    <property type="match status" value="3"/>
</dbReference>
<evidence type="ECO:0000313" key="7">
    <source>
        <dbReference type="Ensembl" id="ENSNNAP00000021577.1"/>
    </source>
</evidence>
<dbReference type="InterPro" id="IPR036179">
    <property type="entry name" value="Ig-like_dom_sf"/>
</dbReference>